<feature type="transmembrane region" description="Helical" evidence="6">
    <location>
        <begin position="124"/>
        <end position="151"/>
    </location>
</feature>
<gene>
    <name evidence="7" type="ORF">GGD69_000743</name>
</gene>
<keyword evidence="4 6" id="KW-1133">Transmembrane helix</keyword>
<comment type="subcellular location">
    <subcellularLocation>
        <location evidence="1">Cell membrane</location>
        <topology evidence="1">Multi-pass membrane protein</topology>
    </subcellularLocation>
</comment>
<feature type="transmembrane region" description="Helical" evidence="6">
    <location>
        <begin position="338"/>
        <end position="357"/>
    </location>
</feature>
<proteinExistence type="predicted"/>
<feature type="transmembrane region" description="Helical" evidence="6">
    <location>
        <begin position="97"/>
        <end position="118"/>
    </location>
</feature>
<organism evidence="7 8">
    <name type="scientific">Paraburkholderia fungorum</name>
    <dbReference type="NCBI Taxonomy" id="134537"/>
    <lineage>
        <taxon>Bacteria</taxon>
        <taxon>Pseudomonadati</taxon>
        <taxon>Pseudomonadota</taxon>
        <taxon>Betaproteobacteria</taxon>
        <taxon>Burkholderiales</taxon>
        <taxon>Burkholderiaceae</taxon>
        <taxon>Paraburkholderia</taxon>
    </lineage>
</organism>
<dbReference type="Proteomes" id="UP000518681">
    <property type="component" value="Unassembled WGS sequence"/>
</dbReference>
<accession>A0AAW3UR67</accession>
<feature type="transmembrane region" description="Helical" evidence="6">
    <location>
        <begin position="200"/>
        <end position="226"/>
    </location>
</feature>
<dbReference type="PANTHER" id="PTHR30250">
    <property type="entry name" value="PST FAMILY PREDICTED COLANIC ACID TRANSPORTER"/>
    <property type="match status" value="1"/>
</dbReference>
<protein>
    <submittedName>
        <fullName evidence="7">O-antigen/teichoic acid export membrane protein</fullName>
    </submittedName>
</protein>
<dbReference type="InterPro" id="IPR050833">
    <property type="entry name" value="Poly_Biosynth_Transport"/>
</dbReference>
<dbReference type="PANTHER" id="PTHR30250:SF31">
    <property type="entry name" value="INNER MEMBRANE PROTEIN YGHQ"/>
    <property type="match status" value="1"/>
</dbReference>
<feature type="transmembrane region" description="Helical" evidence="6">
    <location>
        <begin position="369"/>
        <end position="391"/>
    </location>
</feature>
<evidence type="ECO:0000256" key="4">
    <source>
        <dbReference type="ARBA" id="ARBA00022989"/>
    </source>
</evidence>
<evidence type="ECO:0000256" key="2">
    <source>
        <dbReference type="ARBA" id="ARBA00022475"/>
    </source>
</evidence>
<dbReference type="GO" id="GO:0005886">
    <property type="term" value="C:plasma membrane"/>
    <property type="evidence" value="ECO:0007669"/>
    <property type="project" value="UniProtKB-SubCell"/>
</dbReference>
<evidence type="ECO:0000256" key="5">
    <source>
        <dbReference type="ARBA" id="ARBA00023136"/>
    </source>
</evidence>
<keyword evidence="5 6" id="KW-0472">Membrane</keyword>
<name>A0AAW3UR67_9BURK</name>
<comment type="caution">
    <text evidence="7">The sequence shown here is derived from an EMBL/GenBank/DDBJ whole genome shotgun (WGS) entry which is preliminary data.</text>
</comment>
<feature type="transmembrane region" description="Helical" evidence="6">
    <location>
        <begin position="163"/>
        <end position="180"/>
    </location>
</feature>
<evidence type="ECO:0000256" key="1">
    <source>
        <dbReference type="ARBA" id="ARBA00004651"/>
    </source>
</evidence>
<feature type="transmembrane region" description="Helical" evidence="6">
    <location>
        <begin position="247"/>
        <end position="271"/>
    </location>
</feature>
<reference evidence="7 8" key="1">
    <citation type="submission" date="2020-08" db="EMBL/GenBank/DDBJ databases">
        <title>Genomic Encyclopedia of Type Strains, Phase IV (KMG-V): Genome sequencing to study the core and pangenomes of soil and plant-associated prokaryotes.</title>
        <authorList>
            <person name="Whitman W."/>
        </authorList>
    </citation>
    <scope>NUCLEOTIDE SEQUENCE [LARGE SCALE GENOMIC DNA]</scope>
    <source>
        <strain evidence="7 8">SEMIA 4013</strain>
    </source>
</reference>
<feature type="transmembrane region" description="Helical" evidence="6">
    <location>
        <begin position="33"/>
        <end position="56"/>
    </location>
</feature>
<evidence type="ECO:0000256" key="6">
    <source>
        <dbReference type="SAM" id="Phobius"/>
    </source>
</evidence>
<feature type="transmembrane region" description="Helical" evidence="6">
    <location>
        <begin position="313"/>
        <end position="332"/>
    </location>
</feature>
<dbReference type="AlphaFoldDB" id="A0AAW3UR67"/>
<sequence length="436" mass="46656">MDLALVEALQGVLFQWHRLAVVKFWAANEKTGFASYLTTYHLTWLGLACAVLLFSGASEIVGGKWWKIEWTAVIVMGVAKSAALYAQEIARASGASFRYAVGALLLTVGSSIAGVVAYRLTQSIAPVLMASTAVFLLSSAICICRAGLIGTGARFRREHFRTMLRYGLPLILVFVSVTALTRLDRPILALFETSSVVGVYAAATALITNMVSAACLLLVTPAYPWLLREKERRPEHDYRRLHAQVGVLMLSGVLAAGTALYCARGAVLPLLLGTTIGNAARPYVLPLLAIAIVGAFRAHFFDQAYHLFSRTRTLMVLNIATLVVATPALYMGAKLDGLNGLLCGLLIANALSLLASAIFSKSFVNVRQLLGGVGTLAAVSSVSGLAGEMLVHSFSYAATNPQLAGIASATMAMFVFFVGMYLTDVGAIRSLKWRRV</sequence>
<evidence type="ECO:0000256" key="3">
    <source>
        <dbReference type="ARBA" id="ARBA00022692"/>
    </source>
</evidence>
<feature type="transmembrane region" description="Helical" evidence="6">
    <location>
        <begin position="403"/>
        <end position="422"/>
    </location>
</feature>
<evidence type="ECO:0000313" key="8">
    <source>
        <dbReference type="Proteomes" id="UP000518681"/>
    </source>
</evidence>
<evidence type="ECO:0000313" key="7">
    <source>
        <dbReference type="EMBL" id="MBB6199897.1"/>
    </source>
</evidence>
<dbReference type="EMBL" id="JACIIK010000002">
    <property type="protein sequence ID" value="MBB6199897.1"/>
    <property type="molecule type" value="Genomic_DNA"/>
</dbReference>
<feature type="transmembrane region" description="Helical" evidence="6">
    <location>
        <begin position="283"/>
        <end position="301"/>
    </location>
</feature>
<keyword evidence="2" id="KW-1003">Cell membrane</keyword>
<keyword evidence="3 6" id="KW-0812">Transmembrane</keyword>